<evidence type="ECO:0000256" key="2">
    <source>
        <dbReference type="ARBA" id="ARBA00008770"/>
    </source>
</evidence>
<evidence type="ECO:0000313" key="5">
    <source>
        <dbReference type="EMBL" id="NIJ22484.1"/>
    </source>
</evidence>
<comment type="caution">
    <text evidence="5">The sequence shown here is derived from an EMBL/GenBank/DDBJ whole genome shotgun (WGS) entry which is preliminary data.</text>
</comment>
<accession>A0ABX0TVY0</accession>
<evidence type="ECO:0000256" key="1">
    <source>
        <dbReference type="ARBA" id="ARBA00005199"/>
    </source>
</evidence>
<dbReference type="RefSeq" id="WP_140047719.1">
    <property type="nucleotide sequence ID" value="NZ_BAAAEV010000001.1"/>
</dbReference>
<protein>
    <recommendedName>
        <fullName evidence="4">Trehalose 6-phosphate phosphatase</fullName>
        <ecNumber evidence="4">3.1.3.12</ecNumber>
    </recommendedName>
</protein>
<evidence type="ECO:0000256" key="4">
    <source>
        <dbReference type="RuleBase" id="RU361117"/>
    </source>
</evidence>
<name>A0ABX0TVY0_9SPHN</name>
<sequence>MIDIDASDRPLPEKSARLRPPTDLLRGATLFLDFDGTLVEIADRPDDVAIPPGLRDLLARLASALDGRLALVSGRSVDTLARLLPDHGVVVSGSHGLEFARADGSVEQPDPPEALQRVRARFEEFAEGRDGILVESKPLGIGLHYREAPHLAKQAEALAVAVAQAHGLPLQRGKMVFEVRAAGGHKGSAIETLMGEMPFSDGCPIFLGDDVTDEDGFEAVSAMGGDGILIGPDRDSAAVYRLDGVAEALAWLEAACPAAR</sequence>
<dbReference type="EC" id="3.1.3.12" evidence="4"/>
<dbReference type="InterPro" id="IPR044651">
    <property type="entry name" value="OTSB-like"/>
</dbReference>
<keyword evidence="3 4" id="KW-0378">Hydrolase</keyword>
<dbReference type="PANTHER" id="PTHR43768:SF3">
    <property type="entry name" value="TREHALOSE 6-PHOSPHATE PHOSPHATASE"/>
    <property type="match status" value="1"/>
</dbReference>
<reference evidence="5 6" key="1">
    <citation type="submission" date="2020-03" db="EMBL/GenBank/DDBJ databases">
        <title>Genomic Encyclopedia of Type Strains, Phase IV (KMG-IV): sequencing the most valuable type-strain genomes for metagenomic binning, comparative biology and taxonomic classification.</title>
        <authorList>
            <person name="Goeker M."/>
        </authorList>
    </citation>
    <scope>NUCLEOTIDE SEQUENCE [LARGE SCALE GENOMIC DNA]</scope>
    <source>
        <strain evidence="5 6">DSM 22753</strain>
    </source>
</reference>
<dbReference type="Gene3D" id="3.30.70.1020">
    <property type="entry name" value="Trehalose-6-phosphate phosphatase related protein, domain 2"/>
    <property type="match status" value="1"/>
</dbReference>
<dbReference type="SUPFAM" id="SSF56784">
    <property type="entry name" value="HAD-like"/>
    <property type="match status" value="1"/>
</dbReference>
<comment type="catalytic activity">
    <reaction evidence="4">
        <text>alpha,alpha-trehalose 6-phosphate + H2O = alpha,alpha-trehalose + phosphate</text>
        <dbReference type="Rhea" id="RHEA:23420"/>
        <dbReference type="ChEBI" id="CHEBI:15377"/>
        <dbReference type="ChEBI" id="CHEBI:16551"/>
        <dbReference type="ChEBI" id="CHEBI:43474"/>
        <dbReference type="ChEBI" id="CHEBI:58429"/>
        <dbReference type="EC" id="3.1.3.12"/>
    </reaction>
</comment>
<comment type="similarity">
    <text evidence="2 4">Belongs to the trehalose phosphatase family.</text>
</comment>
<dbReference type="CDD" id="cd01627">
    <property type="entry name" value="HAD_TPP"/>
    <property type="match status" value="1"/>
</dbReference>
<dbReference type="PANTHER" id="PTHR43768">
    <property type="entry name" value="TREHALOSE 6-PHOSPHATE PHOSPHATASE"/>
    <property type="match status" value="1"/>
</dbReference>
<dbReference type="InterPro" id="IPR036412">
    <property type="entry name" value="HAD-like_sf"/>
</dbReference>
<dbReference type="GO" id="GO:0004805">
    <property type="term" value="F:trehalose-phosphatase activity"/>
    <property type="evidence" value="ECO:0007669"/>
    <property type="project" value="UniProtKB-EC"/>
</dbReference>
<dbReference type="NCBIfam" id="TIGR01484">
    <property type="entry name" value="HAD-SF-IIB"/>
    <property type="match status" value="1"/>
</dbReference>
<dbReference type="InterPro" id="IPR023214">
    <property type="entry name" value="HAD_sf"/>
</dbReference>
<evidence type="ECO:0000256" key="3">
    <source>
        <dbReference type="ARBA" id="ARBA00022801"/>
    </source>
</evidence>
<dbReference type="Gene3D" id="3.40.50.1000">
    <property type="entry name" value="HAD superfamily/HAD-like"/>
    <property type="match status" value="1"/>
</dbReference>
<proteinExistence type="inferred from homology"/>
<dbReference type="EMBL" id="JAASQP010000001">
    <property type="protein sequence ID" value="NIJ22484.1"/>
    <property type="molecule type" value="Genomic_DNA"/>
</dbReference>
<evidence type="ECO:0000313" key="6">
    <source>
        <dbReference type="Proteomes" id="UP000788153"/>
    </source>
</evidence>
<organism evidence="5 6">
    <name type="scientific">Sphingomonas japonica</name>
    <dbReference type="NCBI Taxonomy" id="511662"/>
    <lineage>
        <taxon>Bacteria</taxon>
        <taxon>Pseudomonadati</taxon>
        <taxon>Pseudomonadota</taxon>
        <taxon>Alphaproteobacteria</taxon>
        <taxon>Sphingomonadales</taxon>
        <taxon>Sphingomonadaceae</taxon>
        <taxon>Sphingomonas</taxon>
    </lineage>
</organism>
<comment type="cofactor">
    <cofactor evidence="4">
        <name>Mg(2+)</name>
        <dbReference type="ChEBI" id="CHEBI:18420"/>
    </cofactor>
</comment>
<gene>
    <name evidence="5" type="ORF">FHT01_000026</name>
</gene>
<dbReference type="NCBIfam" id="TIGR00685">
    <property type="entry name" value="T6PP"/>
    <property type="match status" value="1"/>
</dbReference>
<comment type="function">
    <text evidence="4">Removes the phosphate from trehalose 6-phosphate to produce free trehalose.</text>
</comment>
<comment type="pathway">
    <text evidence="1 4">Glycan biosynthesis; trehalose biosynthesis.</text>
</comment>
<dbReference type="InterPro" id="IPR006379">
    <property type="entry name" value="HAD-SF_hydro_IIB"/>
</dbReference>
<keyword evidence="4" id="KW-0460">Magnesium</keyword>
<dbReference type="Proteomes" id="UP000788153">
    <property type="component" value="Unassembled WGS sequence"/>
</dbReference>
<dbReference type="Pfam" id="PF02358">
    <property type="entry name" value="Trehalose_PPase"/>
    <property type="match status" value="1"/>
</dbReference>
<dbReference type="InterPro" id="IPR003337">
    <property type="entry name" value="Trehalose_PPase"/>
</dbReference>
<keyword evidence="4" id="KW-0479">Metal-binding</keyword>
<keyword evidence="6" id="KW-1185">Reference proteome</keyword>